<dbReference type="RefSeq" id="WP_377852595.1">
    <property type="nucleotide sequence ID" value="NZ_JBHLZU010000011.1"/>
</dbReference>
<reference evidence="5 6" key="1">
    <citation type="submission" date="2024-09" db="EMBL/GenBank/DDBJ databases">
        <authorList>
            <person name="Sun Q."/>
            <person name="Mori K."/>
        </authorList>
    </citation>
    <scope>NUCLEOTIDE SEQUENCE [LARGE SCALE GENOMIC DNA]</scope>
    <source>
        <strain evidence="5 6">TBRC 7907</strain>
    </source>
</reference>
<feature type="transmembrane region" description="Helical" evidence="2">
    <location>
        <begin position="12"/>
        <end position="34"/>
    </location>
</feature>
<dbReference type="EMBL" id="JBHLZU010000011">
    <property type="protein sequence ID" value="MFB9905294.1"/>
    <property type="molecule type" value="Genomic_DNA"/>
</dbReference>
<evidence type="ECO:0000256" key="2">
    <source>
        <dbReference type="SAM" id="Phobius"/>
    </source>
</evidence>
<gene>
    <name evidence="5" type="ORF">ACFFQA_15275</name>
</gene>
<dbReference type="InterPro" id="IPR052336">
    <property type="entry name" value="MlaD_Phospholipid_Transporter"/>
</dbReference>
<feature type="region of interest" description="Disordered" evidence="1">
    <location>
        <begin position="386"/>
        <end position="415"/>
    </location>
</feature>
<evidence type="ECO:0000313" key="6">
    <source>
        <dbReference type="Proteomes" id="UP001589693"/>
    </source>
</evidence>
<dbReference type="Proteomes" id="UP001589693">
    <property type="component" value="Unassembled WGS sequence"/>
</dbReference>
<dbReference type="InterPro" id="IPR024516">
    <property type="entry name" value="Mce_C"/>
</dbReference>
<comment type="caution">
    <text evidence="5">The sequence shown here is derived from an EMBL/GenBank/DDBJ whole genome shotgun (WGS) entry which is preliminary data.</text>
</comment>
<dbReference type="Pfam" id="PF11887">
    <property type="entry name" value="Mce4_CUP1"/>
    <property type="match status" value="1"/>
</dbReference>
<dbReference type="PANTHER" id="PTHR33371">
    <property type="entry name" value="INTERMEMBRANE PHOSPHOLIPID TRANSPORT SYSTEM BINDING PROTEIN MLAD-RELATED"/>
    <property type="match status" value="1"/>
</dbReference>
<accession>A0ABV6A051</accession>
<dbReference type="Pfam" id="PF02470">
    <property type="entry name" value="MlaD"/>
    <property type="match status" value="1"/>
</dbReference>
<evidence type="ECO:0000313" key="5">
    <source>
        <dbReference type="EMBL" id="MFB9905294.1"/>
    </source>
</evidence>
<dbReference type="InterPro" id="IPR003399">
    <property type="entry name" value="Mce/MlaD"/>
</dbReference>
<keyword evidence="2" id="KW-0812">Transmembrane</keyword>
<sequence>MSPSASKLSNDLARLVAFLCVVALVITAGIWFVFLRTQGKRVTAYFSAGVGVYVGGDVRVLGVRVGQVEKIEPQGRVVKVDFRVDDGVDVPANAQAVVVNPAVVSDRYVQLAPAYTGGDRLADGAVIPRERTATPVELDEVYASLDKLTTALGPKGANADGALSQLLDTAAKNLDGNGKKLGDTIRNLGAATETLSDSRQDLFGTVDGLQKFTTMLAGNDAQVRRFTDQLADVSKFLADERKNLGASLTELATALGTVQGFIKDNRDKLKSNVDKLSGITKVLVDQRAALAEVLDVGPLALGNLQNSYNAASGTLDTRAHLNELTEPPIVMVCKLVRQTTPKQLPQLLADTCDKLAPVVDGVVKLPSVSEVIQSLQQGRLPSLPIPLLSPSVRGSGQPGQGTPAVPSAPPSGGGR</sequence>
<proteinExistence type="predicted"/>
<name>A0ABV6A051_9PSEU</name>
<keyword evidence="2" id="KW-1133">Transmembrane helix</keyword>
<dbReference type="PANTHER" id="PTHR33371:SF4">
    <property type="entry name" value="INTERMEMBRANE PHOSPHOLIPID TRANSPORT SYSTEM BINDING PROTEIN MLAD"/>
    <property type="match status" value="1"/>
</dbReference>
<evidence type="ECO:0000256" key="1">
    <source>
        <dbReference type="SAM" id="MobiDB-lite"/>
    </source>
</evidence>
<protein>
    <submittedName>
        <fullName evidence="5">MCE family protein</fullName>
    </submittedName>
</protein>
<dbReference type="NCBIfam" id="TIGR00996">
    <property type="entry name" value="Mtu_fam_mce"/>
    <property type="match status" value="1"/>
</dbReference>
<dbReference type="InterPro" id="IPR005693">
    <property type="entry name" value="Mce"/>
</dbReference>
<evidence type="ECO:0000259" key="3">
    <source>
        <dbReference type="Pfam" id="PF02470"/>
    </source>
</evidence>
<organism evidence="5 6">
    <name type="scientific">Allokutzneria oryzae</name>
    <dbReference type="NCBI Taxonomy" id="1378989"/>
    <lineage>
        <taxon>Bacteria</taxon>
        <taxon>Bacillati</taxon>
        <taxon>Actinomycetota</taxon>
        <taxon>Actinomycetes</taxon>
        <taxon>Pseudonocardiales</taxon>
        <taxon>Pseudonocardiaceae</taxon>
        <taxon>Allokutzneria</taxon>
    </lineage>
</organism>
<feature type="domain" description="Mce/MlaD" evidence="3">
    <location>
        <begin position="39"/>
        <end position="113"/>
    </location>
</feature>
<keyword evidence="6" id="KW-1185">Reference proteome</keyword>
<keyword evidence="2" id="KW-0472">Membrane</keyword>
<feature type="domain" description="Mammalian cell entry C-terminal" evidence="4">
    <location>
        <begin position="119"/>
        <end position="314"/>
    </location>
</feature>
<evidence type="ECO:0000259" key="4">
    <source>
        <dbReference type="Pfam" id="PF11887"/>
    </source>
</evidence>